<proteinExistence type="predicted"/>
<evidence type="ECO:0000313" key="2">
    <source>
        <dbReference type="Proteomes" id="UP000655940"/>
    </source>
</evidence>
<organism evidence="1 2">
    <name type="scientific">Acinetobacter baumannii</name>
    <dbReference type="NCBI Taxonomy" id="470"/>
    <lineage>
        <taxon>Bacteria</taxon>
        <taxon>Pseudomonadati</taxon>
        <taxon>Pseudomonadota</taxon>
        <taxon>Gammaproteobacteria</taxon>
        <taxon>Moraxellales</taxon>
        <taxon>Moraxellaceae</taxon>
        <taxon>Acinetobacter</taxon>
        <taxon>Acinetobacter calcoaceticus/baumannii complex</taxon>
    </lineage>
</organism>
<reference evidence="1" key="1">
    <citation type="submission" date="2020-09" db="EMBL/GenBank/DDBJ databases">
        <title>Distribution of Beta-Lactamase Producing Gram-Negative Bacterial Isolates in Isabela River of Santo Domingo, Dominican Republic.</title>
        <authorList>
            <person name="Calderon V."/>
            <person name="Bonnelly R."/>
            <person name="Del Rosario C."/>
            <person name="Duarte A."/>
            <person name="Barauna R."/>
            <person name="Juca Ramos R.T."/>
            <person name="Perdomo O.P."/>
            <person name="Rodriguez De Francisco L.E."/>
            <person name="Franco De Los Santos E.F."/>
        </authorList>
    </citation>
    <scope>NUCLEOTIDE SEQUENCE</scope>
    <source>
        <strain evidence="1">INTEC_BI15</strain>
    </source>
</reference>
<evidence type="ECO:0000313" key="1">
    <source>
        <dbReference type="EMBL" id="MBE0329416.1"/>
    </source>
</evidence>
<dbReference type="Proteomes" id="UP000655940">
    <property type="component" value="Unassembled WGS sequence"/>
</dbReference>
<dbReference type="AlphaFoldDB" id="A0AAP1QV98"/>
<protein>
    <submittedName>
        <fullName evidence="1">Uncharacterized protein</fullName>
    </submittedName>
</protein>
<sequence length="328" mass="37677">MLTQSQLMQSQAITAMAQLPYSPTTCINSLQQTCQHVLKTTSIYSLQTDEDGQKRMDLNQAGHQFASNMSIIKDSPFMNGRMMHAKMSPFLEASSCFFNQSGLLFIPHNQELNQDFILSNIQLFNDSLLTRQYDEQVNHWNEQFNEGEQQYDQFIKKLKKGVKGCDMSEVVCILPLNQYMFSNVAFSSQSTFSESIDGEITRLICQSKENAVCGVLVKREITVNYQLICRYLVFTECQFINDPCSFTNLRFMEEVKRLVEPNSHNQVVLASNPLNGFLLSNRFVKKSSDFKEQMKRLKAYVVGTDKFIRVGGTHPTFKILFSKFEVKQ</sequence>
<comment type="caution">
    <text evidence="1">The sequence shown here is derived from an EMBL/GenBank/DDBJ whole genome shotgun (WGS) entry which is preliminary data.</text>
</comment>
<accession>A0AAP1QV98</accession>
<gene>
    <name evidence="1" type="ORF">IHV20_04490</name>
</gene>
<dbReference type="EMBL" id="JACZEI010000003">
    <property type="protein sequence ID" value="MBE0329416.1"/>
    <property type="molecule type" value="Genomic_DNA"/>
</dbReference>
<dbReference type="RefSeq" id="WP_032061272.1">
    <property type="nucleotide sequence ID" value="NZ_CAXOAB010000001.1"/>
</dbReference>
<name>A0AAP1QV98_ACIBA</name>